<dbReference type="InterPro" id="IPR012495">
    <property type="entry name" value="TadE-like_dom"/>
</dbReference>
<evidence type="ECO:0000256" key="1">
    <source>
        <dbReference type="SAM" id="Phobius"/>
    </source>
</evidence>
<keyword evidence="1" id="KW-0472">Membrane</keyword>
<evidence type="ECO:0000313" key="3">
    <source>
        <dbReference type="EMBL" id="PWF24127.1"/>
    </source>
</evidence>
<keyword evidence="4" id="KW-1185">Reference proteome</keyword>
<dbReference type="Proteomes" id="UP000245212">
    <property type="component" value="Unassembled WGS sequence"/>
</dbReference>
<sequence>MSAMPVRSRTCLKRLLGDRRGLAALEYALVAPLLMAVLIFSIEMIVMMMADASLETAANRVARLGKLGIQGDCQEAVQRVMRETLSNWVAGDAELRADVKRYTPGADNGFGDIDDENYQPVCDAGERGDMVIYRLGFDRAGLSGVLDWFGIRLFRFERVVLIQNEP</sequence>
<organism evidence="3 4">
    <name type="scientific">Corticimicrobacter populi</name>
    <dbReference type="NCBI Taxonomy" id="2175229"/>
    <lineage>
        <taxon>Bacteria</taxon>
        <taxon>Pseudomonadati</taxon>
        <taxon>Pseudomonadota</taxon>
        <taxon>Betaproteobacteria</taxon>
        <taxon>Burkholderiales</taxon>
        <taxon>Alcaligenaceae</taxon>
        <taxon>Corticimicrobacter</taxon>
    </lineage>
</organism>
<reference evidence="4" key="1">
    <citation type="submission" date="2018-05" db="EMBL/GenBank/DDBJ databases">
        <authorList>
            <person name="Li Y."/>
        </authorList>
    </citation>
    <scope>NUCLEOTIDE SEQUENCE [LARGE SCALE GENOMIC DNA]</scope>
    <source>
        <strain evidence="4">3d-2-2</strain>
    </source>
</reference>
<evidence type="ECO:0000313" key="4">
    <source>
        <dbReference type="Proteomes" id="UP000245212"/>
    </source>
</evidence>
<keyword evidence="1" id="KW-1133">Transmembrane helix</keyword>
<evidence type="ECO:0000259" key="2">
    <source>
        <dbReference type="Pfam" id="PF07811"/>
    </source>
</evidence>
<name>A0A2V1K3J1_9BURK</name>
<dbReference type="EMBL" id="QETA01000002">
    <property type="protein sequence ID" value="PWF24127.1"/>
    <property type="molecule type" value="Genomic_DNA"/>
</dbReference>
<keyword evidence="1" id="KW-0812">Transmembrane</keyword>
<protein>
    <recommendedName>
        <fullName evidence="2">TadE-like domain-containing protein</fullName>
    </recommendedName>
</protein>
<comment type="caution">
    <text evidence="3">The sequence shown here is derived from an EMBL/GenBank/DDBJ whole genome shotgun (WGS) entry which is preliminary data.</text>
</comment>
<feature type="transmembrane region" description="Helical" evidence="1">
    <location>
        <begin position="21"/>
        <end position="50"/>
    </location>
</feature>
<proteinExistence type="predicted"/>
<gene>
    <name evidence="3" type="ORF">DD235_07435</name>
</gene>
<feature type="domain" description="TadE-like" evidence="2">
    <location>
        <begin position="21"/>
        <end position="63"/>
    </location>
</feature>
<dbReference type="AlphaFoldDB" id="A0A2V1K3J1"/>
<dbReference type="Pfam" id="PF07811">
    <property type="entry name" value="TadE"/>
    <property type="match status" value="1"/>
</dbReference>
<accession>A0A2V1K3J1</accession>